<dbReference type="CDD" id="cd00430">
    <property type="entry name" value="PLPDE_III_AR"/>
    <property type="match status" value="1"/>
</dbReference>
<evidence type="ECO:0000256" key="5">
    <source>
        <dbReference type="ARBA" id="ARBA00022840"/>
    </source>
</evidence>
<dbReference type="InterPro" id="IPR001608">
    <property type="entry name" value="Ala_racemase_N"/>
</dbReference>
<proteinExistence type="inferred from homology"/>
<comment type="caution">
    <text evidence="13">The sequence shown here is derived from an EMBL/GenBank/DDBJ whole genome shotgun (WGS) entry which is preliminary data.</text>
</comment>
<dbReference type="Pfam" id="PF08245">
    <property type="entry name" value="Mur_ligase_M"/>
    <property type="match status" value="1"/>
</dbReference>
<dbReference type="SUPFAM" id="SSF53244">
    <property type="entry name" value="MurD-like peptide ligases, peptide-binding domain"/>
    <property type="match status" value="1"/>
</dbReference>
<keyword evidence="11" id="KW-0175">Coiled coil</keyword>
<evidence type="ECO:0000256" key="4">
    <source>
        <dbReference type="ARBA" id="ARBA00022741"/>
    </source>
</evidence>
<dbReference type="GO" id="GO:0008784">
    <property type="term" value="F:alanine racemase activity"/>
    <property type="evidence" value="ECO:0007669"/>
    <property type="project" value="UniProtKB-UniRule"/>
</dbReference>
<dbReference type="InterPro" id="IPR036565">
    <property type="entry name" value="Mur-like_cat_sf"/>
</dbReference>
<dbReference type="GO" id="GO:0030632">
    <property type="term" value="P:D-alanine biosynthetic process"/>
    <property type="evidence" value="ECO:0007669"/>
    <property type="project" value="UniProtKB-UniRule"/>
</dbReference>
<reference evidence="13" key="1">
    <citation type="journal article" date="2021" name="PeerJ">
        <title>Extensive microbial diversity within the chicken gut microbiome revealed by metagenomics and culture.</title>
        <authorList>
            <person name="Gilroy R."/>
            <person name="Ravi A."/>
            <person name="Getino M."/>
            <person name="Pursley I."/>
            <person name="Horton D.L."/>
            <person name="Alikhan N.F."/>
            <person name="Baker D."/>
            <person name="Gharbi K."/>
            <person name="Hall N."/>
            <person name="Watson M."/>
            <person name="Adriaenssens E.M."/>
            <person name="Foster-Nyarko E."/>
            <person name="Jarju S."/>
            <person name="Secka A."/>
            <person name="Antonio M."/>
            <person name="Oren A."/>
            <person name="Chaudhuri R.R."/>
            <person name="La Ragione R."/>
            <person name="Hildebrand F."/>
            <person name="Pallen M.J."/>
        </authorList>
    </citation>
    <scope>NUCLEOTIDE SEQUENCE</scope>
    <source>
        <strain evidence="13">CHK55-1828</strain>
    </source>
</reference>
<dbReference type="InterPro" id="IPR011079">
    <property type="entry name" value="Ala_racemase_C"/>
</dbReference>
<keyword evidence="5" id="KW-0067">ATP-binding</keyword>
<evidence type="ECO:0000313" key="13">
    <source>
        <dbReference type="EMBL" id="HJF91131.1"/>
    </source>
</evidence>
<feature type="domain" description="Alanine racemase C-terminal" evidence="12">
    <location>
        <begin position="729"/>
        <end position="853"/>
    </location>
</feature>
<evidence type="ECO:0000256" key="8">
    <source>
        <dbReference type="HAMAP-Rule" id="MF_01201"/>
    </source>
</evidence>
<dbReference type="Proteomes" id="UP000717835">
    <property type="component" value="Unassembled WGS sequence"/>
</dbReference>
<dbReference type="EMBL" id="DYVX01000013">
    <property type="protein sequence ID" value="HJF91131.1"/>
    <property type="molecule type" value="Genomic_DNA"/>
</dbReference>
<dbReference type="InterPro" id="IPR000821">
    <property type="entry name" value="Ala_racemase"/>
</dbReference>
<dbReference type="GO" id="GO:0016881">
    <property type="term" value="F:acid-amino acid ligase activity"/>
    <property type="evidence" value="ECO:0007669"/>
    <property type="project" value="InterPro"/>
</dbReference>
<dbReference type="AlphaFoldDB" id="A0A921HWF1"/>
<dbReference type="EC" id="5.1.1.1" evidence="8"/>
<evidence type="ECO:0000256" key="2">
    <source>
        <dbReference type="ARBA" id="ARBA00001933"/>
    </source>
</evidence>
<dbReference type="InterPro" id="IPR029066">
    <property type="entry name" value="PLP-binding_barrel"/>
</dbReference>
<feature type="active site" description="Proton acceptor; specific for D-alanine" evidence="8">
    <location>
        <position position="526"/>
    </location>
</feature>
<dbReference type="Gene3D" id="2.40.37.10">
    <property type="entry name" value="Lyase, Ornithine Decarboxylase, Chain A, domain 1"/>
    <property type="match status" value="1"/>
</dbReference>
<keyword evidence="4" id="KW-0547">Nucleotide-binding</keyword>
<feature type="active site" description="Proton acceptor; specific for L-alanine" evidence="8">
    <location>
        <position position="750"/>
    </location>
</feature>
<sequence length="855" mass="95876">MSYSIEKIAELIGARRIGEAPATIDWLLTDSRSLNFPEETLFFALPAKRNTGANYIPELIERGVRCFVVSEEEYQKNEELRMKNEELRMKNEELAVKDENSSFGSKASILHSSLNFLLVPSPLKALQKLAELHRAQFSIPVVGITGSNGKTVVKEWLHQLLGDDRRIVRSPRSYNSQIGVPLSVWQMSEDDELAIFEAGISQPGEMRALEAIIKPTIGILTNIGGAHQENFFSLQEKCMEKLTFFKNCDVLIYNGDDEFICNCVAKSLLSAREIAWSRKDPERPLFISKVEKGDNCTLIAYRYLDMDNQFTLPFIDDASIENSLNCLAACLYLMLPPQKISERMARLEPVAMRLEVKEGKNGCLLINDSYNSDLGSLDIALDFQYRRSQDKGLKRTLILSDILETGQNAPTLYRRVAQLASSRGVERIIGVGPNISSCADCFSIEKSFYPDTKALLQAIARKELTLEKELILIKGARKFGFDALSEALEKKVHETILEVNLGAMVANLNYYRSKLKPETKMVCMVKASAYGAGSYEIAKTLQEHHVDYLAVAVADEGSDLRKEGITSNILIMNPEMTAFKTMFDYQLEPEVYSFHLLEALIKEAEKEGITHFPIHIKLDTGMHRLGFAPEDMPELVKRLRGQNAVLVRSVFSHLVGSDSPVFDSFTRRQIETFEAAAKVLQDAFPHKILRHICNSAGIERFPGAQFDMVRLGIGLYGINPIDNSILHNVSTLKTTILQIHDVPQEDTVGYSRKGHLERPSRIAALPIGYADGLNRRLGNGHAYCLVNGHRAPYVGNICMDVCMIDVTDIDCKEGDPVEIFGDHLPVTVLSDVLETIPYEVLTSVSTRVKRVYFQD</sequence>
<dbReference type="GO" id="GO:0030170">
    <property type="term" value="F:pyridoxal phosphate binding"/>
    <property type="evidence" value="ECO:0007669"/>
    <property type="project" value="UniProtKB-UniRule"/>
</dbReference>
<dbReference type="RefSeq" id="WP_276825819.1">
    <property type="nucleotide sequence ID" value="NZ_DYVX01000013.1"/>
</dbReference>
<dbReference type="HAMAP" id="MF_01201">
    <property type="entry name" value="Ala_racemase"/>
    <property type="match status" value="1"/>
</dbReference>
<accession>A0A921HWF1</accession>
<organism evidence="13 14">
    <name type="scientific">Mediterranea massiliensis</name>
    <dbReference type="NCBI Taxonomy" id="1841865"/>
    <lineage>
        <taxon>Bacteria</taxon>
        <taxon>Pseudomonadati</taxon>
        <taxon>Bacteroidota</taxon>
        <taxon>Bacteroidia</taxon>
        <taxon>Bacteroidales</taxon>
        <taxon>Bacteroidaceae</taxon>
        <taxon>Mediterranea</taxon>
    </lineage>
</organism>
<dbReference type="InterPro" id="IPR013221">
    <property type="entry name" value="Mur_ligase_cen"/>
</dbReference>
<name>A0A921HWF1_9BACT</name>
<dbReference type="PANTHER" id="PTHR43024:SF1">
    <property type="entry name" value="UDP-N-ACETYLMURAMOYL-TRIPEPTIDE--D-ALANYL-D-ALANINE LIGASE"/>
    <property type="match status" value="1"/>
</dbReference>
<dbReference type="Pfam" id="PF01168">
    <property type="entry name" value="Ala_racemase_N"/>
    <property type="match status" value="1"/>
</dbReference>
<dbReference type="InterPro" id="IPR051046">
    <property type="entry name" value="MurCDEF_CellWall_CoF430Synth"/>
</dbReference>
<comment type="similarity">
    <text evidence="8">Belongs to the alanine racemase family.</text>
</comment>
<dbReference type="NCBIfam" id="NF008897">
    <property type="entry name" value="PRK11930.1"/>
    <property type="match status" value="1"/>
</dbReference>
<evidence type="ECO:0000256" key="11">
    <source>
        <dbReference type="SAM" id="Coils"/>
    </source>
</evidence>
<dbReference type="InterPro" id="IPR036615">
    <property type="entry name" value="Mur_ligase_C_dom_sf"/>
</dbReference>
<keyword evidence="6 8" id="KW-0663">Pyridoxal phosphate</keyword>
<comment type="catalytic activity">
    <reaction evidence="1 8">
        <text>L-alanine = D-alanine</text>
        <dbReference type="Rhea" id="RHEA:20249"/>
        <dbReference type="ChEBI" id="CHEBI:57416"/>
        <dbReference type="ChEBI" id="CHEBI:57972"/>
        <dbReference type="EC" id="5.1.1.1"/>
    </reaction>
</comment>
<keyword evidence="7 8" id="KW-0413">Isomerase</keyword>
<dbReference type="NCBIfam" id="TIGR00492">
    <property type="entry name" value="alr"/>
    <property type="match status" value="1"/>
</dbReference>
<keyword evidence="3 13" id="KW-0436">Ligase</keyword>
<evidence type="ECO:0000256" key="6">
    <source>
        <dbReference type="ARBA" id="ARBA00022898"/>
    </source>
</evidence>
<dbReference type="GO" id="GO:0005524">
    <property type="term" value="F:ATP binding"/>
    <property type="evidence" value="ECO:0007669"/>
    <property type="project" value="UniProtKB-KW"/>
</dbReference>
<evidence type="ECO:0000256" key="1">
    <source>
        <dbReference type="ARBA" id="ARBA00000316"/>
    </source>
</evidence>
<dbReference type="Gene3D" id="3.40.1190.10">
    <property type="entry name" value="Mur-like, catalytic domain"/>
    <property type="match status" value="1"/>
</dbReference>
<evidence type="ECO:0000256" key="10">
    <source>
        <dbReference type="PIRSR" id="PIRSR600821-52"/>
    </source>
</evidence>
<evidence type="ECO:0000256" key="3">
    <source>
        <dbReference type="ARBA" id="ARBA00022598"/>
    </source>
</evidence>
<dbReference type="Gene3D" id="3.40.1390.10">
    <property type="entry name" value="MurE/MurF, N-terminal domain"/>
    <property type="match status" value="1"/>
</dbReference>
<dbReference type="Gene3D" id="3.90.190.20">
    <property type="entry name" value="Mur ligase, C-terminal domain"/>
    <property type="match status" value="1"/>
</dbReference>
<dbReference type="SUPFAM" id="SSF63418">
    <property type="entry name" value="MurE/MurF N-terminal domain"/>
    <property type="match status" value="1"/>
</dbReference>
<evidence type="ECO:0000256" key="7">
    <source>
        <dbReference type="ARBA" id="ARBA00023235"/>
    </source>
</evidence>
<comment type="cofactor">
    <cofactor evidence="2 8 9">
        <name>pyridoxal 5'-phosphate</name>
        <dbReference type="ChEBI" id="CHEBI:597326"/>
    </cofactor>
</comment>
<dbReference type="Gene3D" id="3.20.20.10">
    <property type="entry name" value="Alanine racemase"/>
    <property type="match status" value="1"/>
</dbReference>
<protein>
    <recommendedName>
        <fullName evidence="8">Alanine racemase</fullName>
        <ecNumber evidence="8">5.1.1.1</ecNumber>
    </recommendedName>
</protein>
<evidence type="ECO:0000259" key="12">
    <source>
        <dbReference type="SMART" id="SM01005"/>
    </source>
</evidence>
<feature type="binding site" evidence="8 10">
    <location>
        <position position="799"/>
    </location>
    <ligand>
        <name>substrate</name>
    </ligand>
</feature>
<reference evidence="13" key="2">
    <citation type="submission" date="2021-09" db="EMBL/GenBank/DDBJ databases">
        <authorList>
            <person name="Gilroy R."/>
        </authorList>
    </citation>
    <scope>NUCLEOTIDE SEQUENCE</scope>
    <source>
        <strain evidence="13">CHK55-1828</strain>
    </source>
</reference>
<comment type="pathway">
    <text evidence="8">Amino-acid biosynthesis; D-alanine biosynthesis; D-alanine from L-alanine: step 1/1.</text>
</comment>
<feature type="modified residue" description="N6-(pyridoxal phosphate)lysine" evidence="8 9">
    <location>
        <position position="526"/>
    </location>
</feature>
<gene>
    <name evidence="13" type="ORF">K8W02_01895</name>
</gene>
<dbReference type="Pfam" id="PF00842">
    <property type="entry name" value="Ala_racemase_C"/>
    <property type="match status" value="1"/>
</dbReference>
<dbReference type="PRINTS" id="PR00992">
    <property type="entry name" value="ALARACEMASE"/>
</dbReference>
<dbReference type="PANTHER" id="PTHR43024">
    <property type="entry name" value="UDP-N-ACETYLMURAMOYL-TRIPEPTIDE--D-ALANYL-D-ALANINE LIGASE"/>
    <property type="match status" value="1"/>
</dbReference>
<evidence type="ECO:0000313" key="14">
    <source>
        <dbReference type="Proteomes" id="UP000717835"/>
    </source>
</evidence>
<dbReference type="SMART" id="SM01005">
    <property type="entry name" value="Ala_racemase_C"/>
    <property type="match status" value="1"/>
</dbReference>
<feature type="coiled-coil region" evidence="11">
    <location>
        <begin position="70"/>
        <end position="97"/>
    </location>
</feature>
<dbReference type="InterPro" id="IPR035911">
    <property type="entry name" value="MurE/MurF_N"/>
</dbReference>
<evidence type="ECO:0000256" key="9">
    <source>
        <dbReference type="PIRSR" id="PIRSR600821-50"/>
    </source>
</evidence>
<dbReference type="SUPFAM" id="SSF50621">
    <property type="entry name" value="Alanine racemase C-terminal domain-like"/>
    <property type="match status" value="1"/>
</dbReference>
<dbReference type="SUPFAM" id="SSF51419">
    <property type="entry name" value="PLP-binding barrel"/>
    <property type="match status" value="1"/>
</dbReference>
<dbReference type="FunFam" id="3.20.20.10:FF:000002">
    <property type="entry name" value="Alanine racemase"/>
    <property type="match status" value="1"/>
</dbReference>
<dbReference type="InterPro" id="IPR009006">
    <property type="entry name" value="Ala_racemase/Decarboxylase_C"/>
</dbReference>
<dbReference type="SUPFAM" id="SSF53623">
    <property type="entry name" value="MurD-like peptide ligases, catalytic domain"/>
    <property type="match status" value="1"/>
</dbReference>
<comment type="function">
    <text evidence="8">Catalyzes the interconversion of L-alanine and D-alanine. May also act on other amino acids.</text>
</comment>
<feature type="binding site" evidence="8 10">
    <location>
        <position position="624"/>
    </location>
    <ligand>
        <name>substrate</name>
    </ligand>
</feature>